<keyword evidence="2 8" id="KW-0732">Signal</keyword>
<keyword evidence="5 6" id="KW-0449">Lipoprotein</keyword>
<name>A0A1W2AWP6_9FIRM</name>
<dbReference type="Proteomes" id="UP000192790">
    <property type="component" value="Unassembled WGS sequence"/>
</dbReference>
<dbReference type="SUPFAM" id="SSF53850">
    <property type="entry name" value="Periplasmic binding protein-like II"/>
    <property type="match status" value="1"/>
</dbReference>
<keyword evidence="10" id="KW-1185">Reference proteome</keyword>
<evidence type="ECO:0000256" key="1">
    <source>
        <dbReference type="ARBA" id="ARBA00004635"/>
    </source>
</evidence>
<evidence type="ECO:0000313" key="10">
    <source>
        <dbReference type="Proteomes" id="UP000192790"/>
    </source>
</evidence>
<dbReference type="EMBL" id="FWXW01000004">
    <property type="protein sequence ID" value="SMC64618.1"/>
    <property type="molecule type" value="Genomic_DNA"/>
</dbReference>
<dbReference type="STRING" id="1122930.SAMN02745168_1976"/>
<evidence type="ECO:0000256" key="7">
    <source>
        <dbReference type="PIRSR" id="PIRSR002854-1"/>
    </source>
</evidence>
<comment type="similarity">
    <text evidence="6">Belongs to the nlpA lipoprotein family.</text>
</comment>
<sequence length="285" mass="29972">MKRIAAVLIASLLAASTLAGCSGSTGATATPTAAPSPTATEALNKIVVGASPTPHAEILAVAKEVLAKEGYDLEIVEFTDYVQPNLALASGDLDANYFQHQPYLDDFNAENKTDLVSIGAIHYEPLGIYPGKTTSLDALKDGAKVAVPNDTTNEARALLLLEAQGLIKLKADAGLKATKNDIAENPKNLDIIEIEAAQLARSLPDVDIAVINGNYAIQAGLNAATDALAKEEKDSLAATTFANIIAVRAGDENREDLQALVKALQSDEVRQYIEDTYQGAVVPTF</sequence>
<feature type="signal peptide" evidence="8">
    <location>
        <begin position="1"/>
        <end position="19"/>
    </location>
</feature>
<gene>
    <name evidence="9" type="ORF">SAMN02745168_1976</name>
</gene>
<reference evidence="9 10" key="1">
    <citation type="submission" date="2017-04" db="EMBL/GenBank/DDBJ databases">
        <authorList>
            <person name="Afonso C.L."/>
            <person name="Miller P.J."/>
            <person name="Scott M.A."/>
            <person name="Spackman E."/>
            <person name="Goraichik I."/>
            <person name="Dimitrov K.M."/>
            <person name="Suarez D.L."/>
            <person name="Swayne D.E."/>
        </authorList>
    </citation>
    <scope>NUCLEOTIDE SEQUENCE [LARGE SCALE GENOMIC DNA]</scope>
    <source>
        <strain evidence="9 10">DSM 12816</strain>
    </source>
</reference>
<dbReference type="Gene3D" id="3.40.190.10">
    <property type="entry name" value="Periplasmic binding protein-like II"/>
    <property type="match status" value="2"/>
</dbReference>
<feature type="chain" id="PRO_5038655128" description="Lipoprotein" evidence="8">
    <location>
        <begin position="20"/>
        <end position="285"/>
    </location>
</feature>
<dbReference type="OrthoDB" id="9812878at2"/>
<dbReference type="CDD" id="cd13597">
    <property type="entry name" value="PBP2_lipoprotein_Tp32"/>
    <property type="match status" value="1"/>
</dbReference>
<dbReference type="AlphaFoldDB" id="A0A1W2AWP6"/>
<dbReference type="PANTHER" id="PTHR30429">
    <property type="entry name" value="D-METHIONINE-BINDING LIPOPROTEIN METQ"/>
    <property type="match status" value="1"/>
</dbReference>
<keyword evidence="4" id="KW-0564">Palmitate</keyword>
<evidence type="ECO:0000256" key="3">
    <source>
        <dbReference type="ARBA" id="ARBA00023136"/>
    </source>
</evidence>
<accession>A0A1W2AWP6</accession>
<feature type="lipid moiety-binding region" description="S-diacylglycerol cysteine" evidence="7">
    <location>
        <position position="21"/>
    </location>
</feature>
<dbReference type="PANTHER" id="PTHR30429:SF0">
    <property type="entry name" value="METHIONINE-BINDING LIPOPROTEIN METQ"/>
    <property type="match status" value="1"/>
</dbReference>
<evidence type="ECO:0000256" key="4">
    <source>
        <dbReference type="ARBA" id="ARBA00023139"/>
    </source>
</evidence>
<keyword evidence="3" id="KW-0472">Membrane</keyword>
<dbReference type="GO" id="GO:0016020">
    <property type="term" value="C:membrane"/>
    <property type="evidence" value="ECO:0007669"/>
    <property type="project" value="UniProtKB-SubCell"/>
</dbReference>
<evidence type="ECO:0000256" key="2">
    <source>
        <dbReference type="ARBA" id="ARBA00022729"/>
    </source>
</evidence>
<comment type="subcellular location">
    <subcellularLocation>
        <location evidence="1">Membrane</location>
        <topology evidence="1">Lipid-anchor</topology>
    </subcellularLocation>
</comment>
<evidence type="ECO:0000256" key="6">
    <source>
        <dbReference type="PIRNR" id="PIRNR002854"/>
    </source>
</evidence>
<dbReference type="Pfam" id="PF03180">
    <property type="entry name" value="Lipoprotein_9"/>
    <property type="match status" value="1"/>
</dbReference>
<dbReference type="PIRSF" id="PIRSF002854">
    <property type="entry name" value="MetQ"/>
    <property type="match status" value="1"/>
</dbReference>
<evidence type="ECO:0000313" key="9">
    <source>
        <dbReference type="EMBL" id="SMC64618.1"/>
    </source>
</evidence>
<protein>
    <recommendedName>
        <fullName evidence="6">Lipoprotein</fullName>
    </recommendedName>
</protein>
<organism evidence="9 10">
    <name type="scientific">Papillibacter cinnamivorans DSM 12816</name>
    <dbReference type="NCBI Taxonomy" id="1122930"/>
    <lineage>
        <taxon>Bacteria</taxon>
        <taxon>Bacillati</taxon>
        <taxon>Bacillota</taxon>
        <taxon>Clostridia</taxon>
        <taxon>Eubacteriales</taxon>
        <taxon>Oscillospiraceae</taxon>
        <taxon>Papillibacter</taxon>
    </lineage>
</organism>
<proteinExistence type="inferred from homology"/>
<dbReference type="InterPro" id="IPR004872">
    <property type="entry name" value="Lipoprotein_NlpA"/>
</dbReference>
<dbReference type="PROSITE" id="PS51257">
    <property type="entry name" value="PROKAR_LIPOPROTEIN"/>
    <property type="match status" value="1"/>
</dbReference>
<dbReference type="RefSeq" id="WP_084234648.1">
    <property type="nucleotide sequence ID" value="NZ_FWXW01000004.1"/>
</dbReference>
<evidence type="ECO:0000256" key="5">
    <source>
        <dbReference type="ARBA" id="ARBA00023288"/>
    </source>
</evidence>
<evidence type="ECO:0000256" key="8">
    <source>
        <dbReference type="SAM" id="SignalP"/>
    </source>
</evidence>